<evidence type="ECO:0000256" key="1">
    <source>
        <dbReference type="SAM" id="Phobius"/>
    </source>
</evidence>
<keyword evidence="1" id="KW-0812">Transmembrane</keyword>
<dbReference type="Pfam" id="PF03733">
    <property type="entry name" value="YccF"/>
    <property type="match status" value="2"/>
</dbReference>
<feature type="transmembrane region" description="Helical" evidence="1">
    <location>
        <begin position="7"/>
        <end position="34"/>
    </location>
</feature>
<organism evidence="3 4">
    <name type="scientific">Triparma columacea</name>
    <dbReference type="NCBI Taxonomy" id="722753"/>
    <lineage>
        <taxon>Eukaryota</taxon>
        <taxon>Sar</taxon>
        <taxon>Stramenopiles</taxon>
        <taxon>Ochrophyta</taxon>
        <taxon>Bolidophyceae</taxon>
        <taxon>Parmales</taxon>
        <taxon>Triparmaceae</taxon>
        <taxon>Triparma</taxon>
    </lineage>
</organism>
<dbReference type="InterPro" id="IPR052937">
    <property type="entry name" value="Inner_membrane_protein"/>
</dbReference>
<dbReference type="GO" id="GO:0005886">
    <property type="term" value="C:plasma membrane"/>
    <property type="evidence" value="ECO:0007669"/>
    <property type="project" value="TreeGrafter"/>
</dbReference>
<evidence type="ECO:0000313" key="3">
    <source>
        <dbReference type="EMBL" id="GMI44548.1"/>
    </source>
</evidence>
<feature type="domain" description="Inner membrane component" evidence="2">
    <location>
        <begin position="2"/>
        <end position="53"/>
    </location>
</feature>
<sequence>MLLNITWIVFGGGIPVAALYLIGGILFCVSVVGFPCGLQLLKLARLALFPFGNAIASHERNNGSAAGSINVDCFCHNLGNILFLPLSIVLLVVHLIAALVCACTIVGIPFSYAHLKLASLAVCPFGRDQEGPQGGYENVTTTTTITTESDANILSIPGGGYQSVV</sequence>
<dbReference type="OrthoDB" id="16982at2759"/>
<feature type="domain" description="Inner membrane component" evidence="2">
    <location>
        <begin position="78"/>
        <end position="127"/>
    </location>
</feature>
<dbReference type="PANTHER" id="PTHR42903:SF1">
    <property type="entry name" value="INNER MEMBRANE PROTEIN YCCF"/>
    <property type="match status" value="1"/>
</dbReference>
<evidence type="ECO:0000259" key="2">
    <source>
        <dbReference type="Pfam" id="PF03733"/>
    </source>
</evidence>
<dbReference type="PANTHER" id="PTHR42903">
    <property type="entry name" value="INNER MEMBRANE PROTEIN YCCF"/>
    <property type="match status" value="1"/>
</dbReference>
<proteinExistence type="predicted"/>
<name>A0A9W7LC90_9STRA</name>
<keyword evidence="1" id="KW-1133">Transmembrane helix</keyword>
<feature type="transmembrane region" description="Helical" evidence="1">
    <location>
        <begin position="88"/>
        <end position="110"/>
    </location>
</feature>
<keyword evidence="4" id="KW-1185">Reference proteome</keyword>
<gene>
    <name evidence="3" type="ORF">TrCOL_g2348</name>
</gene>
<evidence type="ECO:0000313" key="4">
    <source>
        <dbReference type="Proteomes" id="UP001165065"/>
    </source>
</evidence>
<reference evidence="4" key="1">
    <citation type="journal article" date="2023" name="Commun. Biol.">
        <title>Genome analysis of Parmales, the sister group of diatoms, reveals the evolutionary specialization of diatoms from phago-mixotrophs to photoautotrophs.</title>
        <authorList>
            <person name="Ban H."/>
            <person name="Sato S."/>
            <person name="Yoshikawa S."/>
            <person name="Yamada K."/>
            <person name="Nakamura Y."/>
            <person name="Ichinomiya M."/>
            <person name="Sato N."/>
            <person name="Blanc-Mathieu R."/>
            <person name="Endo H."/>
            <person name="Kuwata A."/>
            <person name="Ogata H."/>
        </authorList>
    </citation>
    <scope>NUCLEOTIDE SEQUENCE [LARGE SCALE GENOMIC DNA]</scope>
</reference>
<dbReference type="AlphaFoldDB" id="A0A9W7LC90"/>
<dbReference type="Proteomes" id="UP001165065">
    <property type="component" value="Unassembled WGS sequence"/>
</dbReference>
<keyword evidence="1" id="KW-0472">Membrane</keyword>
<dbReference type="EMBL" id="BRYA01000220">
    <property type="protein sequence ID" value="GMI44548.1"/>
    <property type="molecule type" value="Genomic_DNA"/>
</dbReference>
<dbReference type="InterPro" id="IPR005185">
    <property type="entry name" value="YccF"/>
</dbReference>
<protein>
    <recommendedName>
        <fullName evidence="2">Inner membrane component domain-containing protein</fullName>
    </recommendedName>
</protein>
<comment type="caution">
    <text evidence="3">The sequence shown here is derived from an EMBL/GenBank/DDBJ whole genome shotgun (WGS) entry which is preliminary data.</text>
</comment>
<accession>A0A9W7LC90</accession>